<keyword evidence="2" id="KW-0732">Signal</keyword>
<evidence type="ECO:0000313" key="5">
    <source>
        <dbReference type="Proteomes" id="UP000015101"/>
    </source>
</evidence>
<dbReference type="GeneID" id="20210900"/>
<gene>
    <name evidence="4" type="primary">20210900</name>
    <name evidence="3" type="ORF">HELRODRAFT_188453</name>
</gene>
<organism evidence="4 5">
    <name type="scientific">Helobdella robusta</name>
    <name type="common">Californian leech</name>
    <dbReference type="NCBI Taxonomy" id="6412"/>
    <lineage>
        <taxon>Eukaryota</taxon>
        <taxon>Metazoa</taxon>
        <taxon>Spiralia</taxon>
        <taxon>Lophotrochozoa</taxon>
        <taxon>Annelida</taxon>
        <taxon>Clitellata</taxon>
        <taxon>Hirudinea</taxon>
        <taxon>Rhynchobdellida</taxon>
        <taxon>Glossiphoniidae</taxon>
        <taxon>Helobdella</taxon>
    </lineage>
</organism>
<feature type="transmembrane region" description="Helical" evidence="1">
    <location>
        <begin position="862"/>
        <end position="879"/>
    </location>
</feature>
<sequence>MRVAFVLSTYLLSAVVSVGNNESSTLTTAVLKTTTNSVVNNESNSSTKKQFDASQRPSCQLSLHEHQLSKQVEYLLKKEKVVLIEYIISFVNYTKSPLKLKNEFQNEKWYRVTSEHGQILLNLAFNYGVLSMATLTLGTTKLILELVDSPANCMAESDPDDQLYSLQYFLMRDLKPDKKVELSWKESICRKVVLNDNSGYAKFTHECVTVDSETSQLVVAIGLDRLWITILDIMLIIIRIAALVCLPYFLVSIFKGVIKEKVPYVVRLKDDSPLLKTLMIVDDDDIKNDYIKQGKEVLDLNVEKEFPKLRHVLHYGTYPMNVPFKANIKQYDILVDYHRTQPEDRVHVGFIKTLAGVIFRCKIKEVGPFELCCQSEMLKLVASNKCYLLWITFWRKFSAVLLVFTIPVFFYVRVLLYYIYEHEEVTLRKSVTESMSMKEIVSNSFLQYLTPIHPVLITIYVLYFLAGFIVALAPRKNEDADKNHVLKRIVNSFRDLDEFSFTRVINFVFTNFTWPFYKFGILGCFIWLVYWIFALPVSFFVIAIYSVPSLYLMFRMIYYCKRAVYVQLHKLPPFPMMYQVTKRKSQKKLLNKLKAENVAVKYALKNIEQCRSDQNYSPTKEIEMKKMEEQQKLNQIVYDYYNKDEEYIYKRADCWHCVTYIFTTVLCLLAYIGCMFLLAEIVVFGVEIIVFTIMGIIVNANYILRHVMVVAIVLLYCFDSFFNMEKKYLKLNKVIFAEVTRRIRDLESVTCLPSFLQENRGFKSQELNEQADYENPDSIVPKKHWMINDLVLFMDSCDTPRIPRKLFKEVCNIRVSGVPGPVYRGQLDALQQLAKVMFFVWLVVIAVMVFGEVYTISSTNQLIATVAGSFLPLILRSCFFQQSSDIEVNTVTFKSHMDELIKSFHQNWPIYDLVLSFIYDDKLEEKLKDEKPRFTDDEPEFIICLPKDGSFHKENRLYSVIAD</sequence>
<feature type="transmembrane region" description="Helical" evidence="1">
    <location>
        <begin position="399"/>
        <end position="420"/>
    </location>
</feature>
<keyword evidence="1" id="KW-0812">Transmembrane</keyword>
<evidence type="ECO:0000313" key="3">
    <source>
        <dbReference type="EMBL" id="ESO06692.1"/>
    </source>
</evidence>
<dbReference type="AlphaFoldDB" id="T1FQ03"/>
<feature type="transmembrane region" description="Helical" evidence="1">
    <location>
        <begin position="836"/>
        <end position="856"/>
    </location>
</feature>
<dbReference type="EnsemblMetazoa" id="HelroT188453">
    <property type="protein sequence ID" value="HelroP188453"/>
    <property type="gene ID" value="HelroG188453"/>
</dbReference>
<reference evidence="4" key="3">
    <citation type="submission" date="2015-06" db="UniProtKB">
        <authorList>
            <consortium name="EnsemblMetazoa"/>
        </authorList>
    </citation>
    <scope>IDENTIFICATION</scope>
</reference>
<dbReference type="RefSeq" id="XP_009016060.1">
    <property type="nucleotide sequence ID" value="XM_009017812.1"/>
</dbReference>
<dbReference type="CTD" id="20210900"/>
<reference evidence="5" key="1">
    <citation type="submission" date="2012-12" db="EMBL/GenBank/DDBJ databases">
        <authorList>
            <person name="Hellsten U."/>
            <person name="Grimwood J."/>
            <person name="Chapman J.A."/>
            <person name="Shapiro H."/>
            <person name="Aerts A."/>
            <person name="Otillar R.P."/>
            <person name="Terry A.Y."/>
            <person name="Boore J.L."/>
            <person name="Simakov O."/>
            <person name="Marletaz F."/>
            <person name="Cho S.-J."/>
            <person name="Edsinger-Gonzales E."/>
            <person name="Havlak P."/>
            <person name="Kuo D.-H."/>
            <person name="Larsson T."/>
            <person name="Lv J."/>
            <person name="Arendt D."/>
            <person name="Savage R."/>
            <person name="Osoegawa K."/>
            <person name="de Jong P."/>
            <person name="Lindberg D.R."/>
            <person name="Seaver E.C."/>
            <person name="Weisblat D.A."/>
            <person name="Putnam N.H."/>
            <person name="Grigoriev I.V."/>
            <person name="Rokhsar D.S."/>
        </authorList>
    </citation>
    <scope>NUCLEOTIDE SEQUENCE</scope>
</reference>
<dbReference type="EMBL" id="AMQM01000683">
    <property type="status" value="NOT_ANNOTATED_CDS"/>
    <property type="molecule type" value="Genomic_DNA"/>
</dbReference>
<feature type="transmembrane region" description="Helical" evidence="1">
    <location>
        <begin position="452"/>
        <end position="473"/>
    </location>
</feature>
<keyword evidence="1" id="KW-1133">Transmembrane helix</keyword>
<reference evidence="3 5" key="2">
    <citation type="journal article" date="2013" name="Nature">
        <title>Insights into bilaterian evolution from three spiralian genomes.</title>
        <authorList>
            <person name="Simakov O."/>
            <person name="Marletaz F."/>
            <person name="Cho S.J."/>
            <person name="Edsinger-Gonzales E."/>
            <person name="Havlak P."/>
            <person name="Hellsten U."/>
            <person name="Kuo D.H."/>
            <person name="Larsson T."/>
            <person name="Lv J."/>
            <person name="Arendt D."/>
            <person name="Savage R."/>
            <person name="Osoegawa K."/>
            <person name="de Jong P."/>
            <person name="Grimwood J."/>
            <person name="Chapman J.A."/>
            <person name="Shapiro H."/>
            <person name="Aerts A."/>
            <person name="Otillar R.P."/>
            <person name="Terry A.Y."/>
            <person name="Boore J.L."/>
            <person name="Grigoriev I.V."/>
            <person name="Lindberg D.R."/>
            <person name="Seaver E.C."/>
            <person name="Weisblat D.A."/>
            <person name="Putnam N.H."/>
            <person name="Rokhsar D.S."/>
        </authorList>
    </citation>
    <scope>NUCLEOTIDE SEQUENCE</scope>
</reference>
<dbReference type="OMA" id="ANRCCAR"/>
<protein>
    <submittedName>
        <fullName evidence="3 4">Uncharacterized protein</fullName>
    </submittedName>
</protein>
<keyword evidence="1" id="KW-0472">Membrane</keyword>
<feature type="signal peptide" evidence="2">
    <location>
        <begin position="1"/>
        <end position="19"/>
    </location>
</feature>
<name>T1FQ03_HELRO</name>
<dbReference type="KEGG" id="hro:HELRODRAFT_188453"/>
<feature type="transmembrane region" description="Helical" evidence="1">
    <location>
        <begin position="226"/>
        <end position="251"/>
    </location>
</feature>
<evidence type="ECO:0000313" key="4">
    <source>
        <dbReference type="EnsemblMetazoa" id="HelroP188453"/>
    </source>
</evidence>
<dbReference type="Proteomes" id="UP000015101">
    <property type="component" value="Unassembled WGS sequence"/>
</dbReference>
<feature type="transmembrane region" description="Helical" evidence="1">
    <location>
        <begin position="668"/>
        <end position="697"/>
    </location>
</feature>
<dbReference type="OrthoDB" id="5965014at2759"/>
<proteinExistence type="predicted"/>
<evidence type="ECO:0000256" key="2">
    <source>
        <dbReference type="SAM" id="SignalP"/>
    </source>
</evidence>
<accession>T1FQ03</accession>
<feature type="chain" id="PRO_5010980842" evidence="2">
    <location>
        <begin position="20"/>
        <end position="963"/>
    </location>
</feature>
<dbReference type="HOGENOM" id="CLU_320604_0_0_1"/>
<dbReference type="EMBL" id="KB096324">
    <property type="protein sequence ID" value="ESO06692.1"/>
    <property type="molecule type" value="Genomic_DNA"/>
</dbReference>
<feature type="transmembrane region" description="Helical" evidence="1">
    <location>
        <begin position="539"/>
        <end position="560"/>
    </location>
</feature>
<dbReference type="InParanoid" id="T1FQ03"/>
<evidence type="ECO:0000256" key="1">
    <source>
        <dbReference type="SAM" id="Phobius"/>
    </source>
</evidence>
<keyword evidence="5" id="KW-1185">Reference proteome</keyword>